<feature type="transmembrane region" description="Helical" evidence="6">
    <location>
        <begin position="149"/>
        <end position="167"/>
    </location>
</feature>
<dbReference type="PANTHER" id="PTHR30250">
    <property type="entry name" value="PST FAMILY PREDICTED COLANIC ACID TRANSPORTER"/>
    <property type="match status" value="1"/>
</dbReference>
<evidence type="ECO:0000256" key="1">
    <source>
        <dbReference type="ARBA" id="ARBA00004651"/>
    </source>
</evidence>
<feature type="transmembrane region" description="Helical" evidence="6">
    <location>
        <begin position="244"/>
        <end position="264"/>
    </location>
</feature>
<comment type="subcellular location">
    <subcellularLocation>
        <location evidence="1">Cell membrane</location>
        <topology evidence="1">Multi-pass membrane protein</topology>
    </subcellularLocation>
</comment>
<organism evidence="7 8">
    <name type="scientific">Peteryoungia ipomoeae</name>
    <dbReference type="NCBI Taxonomy" id="1210932"/>
    <lineage>
        <taxon>Bacteria</taxon>
        <taxon>Pseudomonadati</taxon>
        <taxon>Pseudomonadota</taxon>
        <taxon>Alphaproteobacteria</taxon>
        <taxon>Hyphomicrobiales</taxon>
        <taxon>Rhizobiaceae</taxon>
        <taxon>Peteryoungia</taxon>
    </lineage>
</organism>
<dbReference type="InterPro" id="IPR002797">
    <property type="entry name" value="Polysacc_synth"/>
</dbReference>
<feature type="transmembrane region" description="Helical" evidence="6">
    <location>
        <begin position="174"/>
        <end position="198"/>
    </location>
</feature>
<dbReference type="Proteomes" id="UP000308828">
    <property type="component" value="Unassembled WGS sequence"/>
</dbReference>
<dbReference type="InterPro" id="IPR050833">
    <property type="entry name" value="Poly_Biosynth_Transport"/>
</dbReference>
<keyword evidence="4 6" id="KW-1133">Transmembrane helix</keyword>
<keyword evidence="2" id="KW-1003">Cell membrane</keyword>
<evidence type="ECO:0000256" key="5">
    <source>
        <dbReference type="ARBA" id="ARBA00023136"/>
    </source>
</evidence>
<feature type="transmembrane region" description="Helical" evidence="6">
    <location>
        <begin position="58"/>
        <end position="81"/>
    </location>
</feature>
<feature type="transmembrane region" description="Helical" evidence="6">
    <location>
        <begin position="400"/>
        <end position="422"/>
    </location>
</feature>
<dbReference type="PANTHER" id="PTHR30250:SF26">
    <property type="entry name" value="PSMA PROTEIN"/>
    <property type="match status" value="1"/>
</dbReference>
<gene>
    <name evidence="7" type="ORF">FAA97_06315</name>
</gene>
<dbReference type="EMBL" id="STGV01000001">
    <property type="protein sequence ID" value="THV25791.1"/>
    <property type="molecule type" value="Genomic_DNA"/>
</dbReference>
<evidence type="ECO:0000256" key="2">
    <source>
        <dbReference type="ARBA" id="ARBA00022475"/>
    </source>
</evidence>
<dbReference type="AlphaFoldDB" id="A0A4S8P812"/>
<dbReference type="GO" id="GO:0005886">
    <property type="term" value="C:plasma membrane"/>
    <property type="evidence" value="ECO:0007669"/>
    <property type="project" value="UniProtKB-SubCell"/>
</dbReference>
<evidence type="ECO:0000256" key="3">
    <source>
        <dbReference type="ARBA" id="ARBA00022692"/>
    </source>
</evidence>
<feature type="transmembrane region" description="Helical" evidence="6">
    <location>
        <begin position="102"/>
        <end position="129"/>
    </location>
</feature>
<keyword evidence="3 6" id="KW-0812">Transmembrane</keyword>
<proteinExistence type="predicted"/>
<comment type="caution">
    <text evidence="7">The sequence shown here is derived from an EMBL/GenBank/DDBJ whole genome shotgun (WGS) entry which is preliminary data.</text>
</comment>
<feature type="transmembrane region" description="Helical" evidence="6">
    <location>
        <begin position="30"/>
        <end position="52"/>
    </location>
</feature>
<evidence type="ECO:0000256" key="6">
    <source>
        <dbReference type="SAM" id="Phobius"/>
    </source>
</evidence>
<accession>A0A4S8P812</accession>
<feature type="transmembrane region" description="Helical" evidence="6">
    <location>
        <begin position="204"/>
        <end position="224"/>
    </location>
</feature>
<dbReference type="OrthoDB" id="9812647at2"/>
<evidence type="ECO:0000313" key="7">
    <source>
        <dbReference type="EMBL" id="THV25791.1"/>
    </source>
</evidence>
<feature type="transmembrane region" description="Helical" evidence="6">
    <location>
        <begin position="466"/>
        <end position="484"/>
    </location>
</feature>
<keyword evidence="8" id="KW-1185">Reference proteome</keyword>
<dbReference type="Pfam" id="PF01943">
    <property type="entry name" value="Polysacc_synt"/>
    <property type="match status" value="1"/>
</dbReference>
<evidence type="ECO:0000313" key="8">
    <source>
        <dbReference type="Proteomes" id="UP000308828"/>
    </source>
</evidence>
<name>A0A4S8P812_9HYPH</name>
<sequence length="509" mass="54642">MGLALDCNAGAEIAMKSDEPKPRRGLHVNFAVNLIGAVAPIPIFILTVPVYIHHMGDARYGVLSLIWIMIGYLAFLDLGLAPATINAMARLKLDDRRERAQVLISAFSINILMALIGGIAIYSIGLLLLASGKNVPVELEGEVRAAMPWIATLLPLVLLSNATIGVIEARENFLLANVLQVGSTIFGQVTPVICAVFVSNELSAIIPTAAIARLISLAISLVVVYRIEGPIRLSDFQMARARQLLGYGGWVTVSTLVTPLLNTLDQLAVGRMLGVAAVPYYSVPFSVISRTQILTGAISRALFPRLSSSEPQEATELASRALVSTGILYGGICACGILLMDPLLTIWLGAAFSAKSSTAAVILVNSIWIGSITFAPYWLLHSRQRPDLIAKLHFAQLPPFVLALYLLTPSYGLIGAAIASVFRASLDLGGQMWLSGILARCLSRLAPIASLLVAVTAIQLLAGHHWILMVVLTAGLWPVVLLLYRWQDPDGFGMLTSILFKLARRSRAA</sequence>
<evidence type="ECO:0000256" key="4">
    <source>
        <dbReference type="ARBA" id="ARBA00022989"/>
    </source>
</evidence>
<protein>
    <recommendedName>
        <fullName evidence="9">Polysaccharide biosynthesis protein</fullName>
    </recommendedName>
</protein>
<feature type="transmembrane region" description="Helical" evidence="6">
    <location>
        <begin position="360"/>
        <end position="380"/>
    </location>
</feature>
<feature type="transmembrane region" description="Helical" evidence="6">
    <location>
        <begin position="327"/>
        <end position="348"/>
    </location>
</feature>
<reference evidence="7 8" key="1">
    <citation type="submission" date="2019-04" db="EMBL/GenBank/DDBJ databases">
        <title>Genome sequence of strain shin9-1.</title>
        <authorList>
            <person name="Gao J."/>
            <person name="Sun J."/>
        </authorList>
    </citation>
    <scope>NUCLEOTIDE SEQUENCE [LARGE SCALE GENOMIC DNA]</scope>
    <source>
        <strain evidence="8">shin9-1</strain>
    </source>
</reference>
<keyword evidence="5 6" id="KW-0472">Membrane</keyword>
<evidence type="ECO:0008006" key="9">
    <source>
        <dbReference type="Google" id="ProtNLM"/>
    </source>
</evidence>